<reference evidence="3 4" key="1">
    <citation type="submission" date="2020-07" db="EMBL/GenBank/DDBJ databases">
        <authorList>
            <person name="Cui H."/>
        </authorList>
    </citation>
    <scope>NUCLEOTIDE SEQUENCE [LARGE SCALE GENOMIC DNA]</scope>
    <source>
        <strain evidence="3 4">YPL8</strain>
    </source>
</reference>
<dbReference type="GeneID" id="56034271"/>
<keyword evidence="4" id="KW-1185">Reference proteome</keyword>
<protein>
    <submittedName>
        <fullName evidence="3">Uncharacterized protein</fullName>
    </submittedName>
</protein>
<evidence type="ECO:0000256" key="1">
    <source>
        <dbReference type="SAM" id="MobiDB-lite"/>
    </source>
</evidence>
<dbReference type="Proteomes" id="UP000509241">
    <property type="component" value="Chromosome"/>
</dbReference>
<sequence>MLRKLLIGFGIVEIVKPEPVIRMCERIGLRNPEATQRRPLALTGARLEGLAFVWLLARGRTGSTLISGLLGLAGMVLVMVPQPVITVSQHLVYANTDDLELQPWVVPAARLLGVLYLTVTLLSRDTDRDVVDVENAESDDDASDGDTTAGRRLRLPTR</sequence>
<accession>A0A7D5GNX0</accession>
<keyword evidence="2" id="KW-0812">Transmembrane</keyword>
<feature type="region of interest" description="Disordered" evidence="1">
    <location>
        <begin position="134"/>
        <end position="158"/>
    </location>
</feature>
<organism evidence="3 4">
    <name type="scientific">Natrinema halophilum</name>
    <dbReference type="NCBI Taxonomy" id="1699371"/>
    <lineage>
        <taxon>Archaea</taxon>
        <taxon>Methanobacteriati</taxon>
        <taxon>Methanobacteriota</taxon>
        <taxon>Stenosarchaea group</taxon>
        <taxon>Halobacteria</taxon>
        <taxon>Halobacteriales</taxon>
        <taxon>Natrialbaceae</taxon>
        <taxon>Natrinema</taxon>
    </lineage>
</organism>
<dbReference type="RefSeq" id="WP_179261601.1">
    <property type="nucleotide sequence ID" value="NZ_CP058601.1"/>
</dbReference>
<feature type="compositionally biased region" description="Acidic residues" evidence="1">
    <location>
        <begin position="134"/>
        <end position="144"/>
    </location>
</feature>
<feature type="transmembrane region" description="Helical" evidence="2">
    <location>
        <begin position="104"/>
        <end position="122"/>
    </location>
</feature>
<evidence type="ECO:0000256" key="2">
    <source>
        <dbReference type="SAM" id="Phobius"/>
    </source>
</evidence>
<proteinExistence type="predicted"/>
<gene>
    <name evidence="3" type="ORF">HYG82_13230</name>
</gene>
<dbReference type="EMBL" id="CP058601">
    <property type="protein sequence ID" value="QLG49753.1"/>
    <property type="molecule type" value="Genomic_DNA"/>
</dbReference>
<feature type="transmembrane region" description="Helical" evidence="2">
    <location>
        <begin position="64"/>
        <end position="84"/>
    </location>
</feature>
<dbReference type="AlphaFoldDB" id="A0A7D5GNX0"/>
<dbReference type="KEGG" id="haly:HYG82_13230"/>
<name>A0A7D5GNX0_9EURY</name>
<evidence type="ECO:0000313" key="3">
    <source>
        <dbReference type="EMBL" id="QLG49753.1"/>
    </source>
</evidence>
<keyword evidence="2" id="KW-1133">Transmembrane helix</keyword>
<keyword evidence="2" id="KW-0472">Membrane</keyword>
<evidence type="ECO:0000313" key="4">
    <source>
        <dbReference type="Proteomes" id="UP000509241"/>
    </source>
</evidence>
<dbReference type="OrthoDB" id="260081at2157"/>